<name>A0A3B0YVP5_9ZZZZ</name>
<dbReference type="InterPro" id="IPR032710">
    <property type="entry name" value="NTF2-like_dom_sf"/>
</dbReference>
<gene>
    <name evidence="2" type="ORF">MNBD_GAMMA15-1276</name>
</gene>
<dbReference type="SUPFAM" id="SSF54427">
    <property type="entry name" value="NTF2-like"/>
    <property type="match status" value="1"/>
</dbReference>
<dbReference type="Pfam" id="PF14534">
    <property type="entry name" value="DUF4440"/>
    <property type="match status" value="1"/>
</dbReference>
<protein>
    <recommendedName>
        <fullName evidence="1">DUF4440 domain-containing protein</fullName>
    </recommendedName>
</protein>
<organism evidence="2">
    <name type="scientific">hydrothermal vent metagenome</name>
    <dbReference type="NCBI Taxonomy" id="652676"/>
    <lineage>
        <taxon>unclassified sequences</taxon>
        <taxon>metagenomes</taxon>
        <taxon>ecological metagenomes</taxon>
    </lineage>
</organism>
<dbReference type="AlphaFoldDB" id="A0A3B0YVP5"/>
<sequence length="125" mass="14122">MNLSVKDLIQKCEESLKDAMLQSSVSELDKLLADDLIFTNHLGHTMTKQDDLEAHKSKVLKINKITLSDMKIKTYTSIAIVTVKAHIIGSFNGENSENDFRFTRVWNKTSKETWQITVGHSSVVV</sequence>
<dbReference type="EMBL" id="UOFN01000115">
    <property type="protein sequence ID" value="VAW79557.1"/>
    <property type="molecule type" value="Genomic_DNA"/>
</dbReference>
<reference evidence="2" key="1">
    <citation type="submission" date="2018-06" db="EMBL/GenBank/DDBJ databases">
        <authorList>
            <person name="Zhirakovskaya E."/>
        </authorList>
    </citation>
    <scope>NUCLEOTIDE SEQUENCE</scope>
</reference>
<evidence type="ECO:0000259" key="1">
    <source>
        <dbReference type="Pfam" id="PF14534"/>
    </source>
</evidence>
<feature type="domain" description="DUF4440" evidence="1">
    <location>
        <begin position="9"/>
        <end position="116"/>
    </location>
</feature>
<accession>A0A3B0YVP5</accession>
<dbReference type="InterPro" id="IPR027843">
    <property type="entry name" value="DUF4440"/>
</dbReference>
<dbReference type="Gene3D" id="3.10.450.50">
    <property type="match status" value="1"/>
</dbReference>
<proteinExistence type="predicted"/>
<evidence type="ECO:0000313" key="2">
    <source>
        <dbReference type="EMBL" id="VAW79557.1"/>
    </source>
</evidence>